<keyword evidence="2" id="KW-1185">Reference proteome</keyword>
<dbReference type="InterPro" id="IPR043128">
    <property type="entry name" value="Rev_trsase/Diguanyl_cyclase"/>
</dbReference>
<dbReference type="PANTHER" id="PTHR24559">
    <property type="entry name" value="TRANSPOSON TY3-I GAG-POL POLYPROTEIN"/>
    <property type="match status" value="1"/>
</dbReference>
<dbReference type="EMBL" id="AVOT02000432">
    <property type="protein sequence ID" value="MBW0462841.1"/>
    <property type="molecule type" value="Genomic_DNA"/>
</dbReference>
<protein>
    <recommendedName>
        <fullName evidence="3">Reverse transcriptase domain-containing protein</fullName>
    </recommendedName>
</protein>
<evidence type="ECO:0000313" key="1">
    <source>
        <dbReference type="EMBL" id="MBW0462841.1"/>
    </source>
</evidence>
<sequence>MDNCTSQHIILVNDYLNIYGVDINSHKERYFTIGENKRQKVSFSNIPKQISIVSSNQDTHKEERLNNQPIKAQIVPSLSQKVRHELVDVLYTYKNVFSSDNKPLGAFKGLEVDITLNIDRPYLPVLKGKVYPASPRAREAFKKHIQEFIPLGVLRKAGHNEEVEVETPFIFALHNDNSRMVGYFRALNTYTITDRYTIPRIQEALAHLSKPKYIASMDEL</sequence>
<proteinExistence type="predicted"/>
<reference evidence="1" key="1">
    <citation type="submission" date="2021-03" db="EMBL/GenBank/DDBJ databases">
        <title>Draft genome sequence of rust myrtle Austropuccinia psidii MF-1, a brazilian biotype.</title>
        <authorList>
            <person name="Quecine M.C."/>
            <person name="Pachon D.M.R."/>
            <person name="Bonatelli M.L."/>
            <person name="Correr F.H."/>
            <person name="Franceschini L.M."/>
            <person name="Leite T.F."/>
            <person name="Margarido G.R.A."/>
            <person name="Almeida C.A."/>
            <person name="Ferrarezi J.A."/>
            <person name="Labate C.A."/>
        </authorList>
    </citation>
    <scope>NUCLEOTIDE SEQUENCE</scope>
    <source>
        <strain evidence="1">MF-1</strain>
    </source>
</reference>
<evidence type="ECO:0008006" key="3">
    <source>
        <dbReference type="Google" id="ProtNLM"/>
    </source>
</evidence>
<comment type="caution">
    <text evidence="1">The sequence shown here is derived from an EMBL/GenBank/DDBJ whole genome shotgun (WGS) entry which is preliminary data.</text>
</comment>
<dbReference type="OrthoDB" id="8029257at2759"/>
<name>A0A9Q3BC52_9BASI</name>
<accession>A0A9Q3BC52</accession>
<dbReference type="InterPro" id="IPR053134">
    <property type="entry name" value="RNA-dir_DNA_polymerase"/>
</dbReference>
<dbReference type="Gene3D" id="3.10.10.10">
    <property type="entry name" value="HIV Type 1 Reverse Transcriptase, subunit A, domain 1"/>
    <property type="match status" value="1"/>
</dbReference>
<dbReference type="AlphaFoldDB" id="A0A9Q3BC52"/>
<dbReference type="SUPFAM" id="SSF56672">
    <property type="entry name" value="DNA/RNA polymerases"/>
    <property type="match status" value="1"/>
</dbReference>
<evidence type="ECO:0000313" key="2">
    <source>
        <dbReference type="Proteomes" id="UP000765509"/>
    </source>
</evidence>
<dbReference type="PANTHER" id="PTHR24559:SF444">
    <property type="entry name" value="REVERSE TRANSCRIPTASE DOMAIN-CONTAINING PROTEIN"/>
    <property type="match status" value="1"/>
</dbReference>
<dbReference type="Proteomes" id="UP000765509">
    <property type="component" value="Unassembled WGS sequence"/>
</dbReference>
<dbReference type="Gene3D" id="3.30.70.270">
    <property type="match status" value="1"/>
</dbReference>
<gene>
    <name evidence="1" type="ORF">O181_002556</name>
</gene>
<dbReference type="InterPro" id="IPR043502">
    <property type="entry name" value="DNA/RNA_pol_sf"/>
</dbReference>
<organism evidence="1 2">
    <name type="scientific">Austropuccinia psidii MF-1</name>
    <dbReference type="NCBI Taxonomy" id="1389203"/>
    <lineage>
        <taxon>Eukaryota</taxon>
        <taxon>Fungi</taxon>
        <taxon>Dikarya</taxon>
        <taxon>Basidiomycota</taxon>
        <taxon>Pucciniomycotina</taxon>
        <taxon>Pucciniomycetes</taxon>
        <taxon>Pucciniales</taxon>
        <taxon>Sphaerophragmiaceae</taxon>
        <taxon>Austropuccinia</taxon>
    </lineage>
</organism>